<dbReference type="PANTHER" id="PTHR15992:SF5">
    <property type="entry name" value="HOLLIDAY JUNCTION RECOGNITION PROTEIN"/>
    <property type="match status" value="1"/>
</dbReference>
<accession>A0A9P4TZU6</accession>
<keyword evidence="3" id="KW-1185">Reference proteome</keyword>
<gene>
    <name evidence="2" type="ORF">EJ08DRAFT_100419</name>
</gene>
<comment type="caution">
    <text evidence="2">The sequence shown here is derived from an EMBL/GenBank/DDBJ whole genome shotgun (WGS) entry which is preliminary data.</text>
</comment>
<protein>
    <submittedName>
        <fullName evidence="2">Uncharacterized protein</fullName>
    </submittedName>
</protein>
<dbReference type="GO" id="GO:0042393">
    <property type="term" value="F:histone binding"/>
    <property type="evidence" value="ECO:0007669"/>
    <property type="project" value="InterPro"/>
</dbReference>
<dbReference type="InterPro" id="IPR009072">
    <property type="entry name" value="Histone-fold"/>
</dbReference>
<dbReference type="GO" id="GO:0046982">
    <property type="term" value="F:protein heterodimerization activity"/>
    <property type="evidence" value="ECO:0007669"/>
    <property type="project" value="InterPro"/>
</dbReference>
<name>A0A9P4TZU6_9PEZI</name>
<evidence type="ECO:0000313" key="3">
    <source>
        <dbReference type="Proteomes" id="UP000800235"/>
    </source>
</evidence>
<dbReference type="InterPro" id="IPR018465">
    <property type="entry name" value="Scm3/HJURP"/>
</dbReference>
<reference evidence="2" key="1">
    <citation type="journal article" date="2020" name="Stud. Mycol.">
        <title>101 Dothideomycetes genomes: a test case for predicting lifestyles and emergence of pathogens.</title>
        <authorList>
            <person name="Haridas S."/>
            <person name="Albert R."/>
            <person name="Binder M."/>
            <person name="Bloem J."/>
            <person name="Labutti K."/>
            <person name="Salamov A."/>
            <person name="Andreopoulos B."/>
            <person name="Baker S."/>
            <person name="Barry K."/>
            <person name="Bills G."/>
            <person name="Bluhm B."/>
            <person name="Cannon C."/>
            <person name="Castanera R."/>
            <person name="Culley D."/>
            <person name="Daum C."/>
            <person name="Ezra D."/>
            <person name="Gonzalez J."/>
            <person name="Henrissat B."/>
            <person name="Kuo A."/>
            <person name="Liang C."/>
            <person name="Lipzen A."/>
            <person name="Lutzoni F."/>
            <person name="Magnuson J."/>
            <person name="Mondo S."/>
            <person name="Nolan M."/>
            <person name="Ohm R."/>
            <person name="Pangilinan J."/>
            <person name="Park H.-J."/>
            <person name="Ramirez L."/>
            <person name="Alfaro M."/>
            <person name="Sun H."/>
            <person name="Tritt A."/>
            <person name="Yoshinaga Y."/>
            <person name="Zwiers L.-H."/>
            <person name="Turgeon B."/>
            <person name="Goodwin S."/>
            <person name="Spatafora J."/>
            <person name="Crous P."/>
            <person name="Grigoriev I."/>
        </authorList>
    </citation>
    <scope>NUCLEOTIDE SEQUENCE</scope>
    <source>
        <strain evidence="2">CBS 130266</strain>
    </source>
</reference>
<feature type="region of interest" description="Disordered" evidence="1">
    <location>
        <begin position="240"/>
        <end position="331"/>
    </location>
</feature>
<dbReference type="EMBL" id="MU007023">
    <property type="protein sequence ID" value="KAF2432889.1"/>
    <property type="molecule type" value="Genomic_DNA"/>
</dbReference>
<feature type="region of interest" description="Disordered" evidence="1">
    <location>
        <begin position="422"/>
        <end position="538"/>
    </location>
</feature>
<evidence type="ECO:0000313" key="2">
    <source>
        <dbReference type="EMBL" id="KAF2432889.1"/>
    </source>
</evidence>
<dbReference type="Proteomes" id="UP000800235">
    <property type="component" value="Unassembled WGS sequence"/>
</dbReference>
<dbReference type="AlphaFoldDB" id="A0A9P4TZU6"/>
<dbReference type="OrthoDB" id="2420608at2759"/>
<feature type="compositionally biased region" description="Polar residues" evidence="1">
    <location>
        <begin position="269"/>
        <end position="283"/>
    </location>
</feature>
<evidence type="ECO:0000256" key="1">
    <source>
        <dbReference type="SAM" id="MobiDB-lite"/>
    </source>
</evidence>
<sequence length="606" mass="66410">MPADLFAHRLSSLRPGSLVKESVEEGDLAQRRFQNDLHLKGTLESIYEKYSKDFEEVGDVVNILTSEVIVNRGHVVRMKNELDVGTGETSTPHTSWINALVDEESEIEELRSDEDELCVRSSKPVKLPGVSRSLEKINTAAESQDRLRHGKRLSSSSVVSPTPAHHPLAEERTPVAGSGSHITVPGEPPRLDAAIETFTASITQQWHALVNSYFPTQTASNAQPHVQAIAPVQIPAFYTPPVRSKIGRPQLSKRRYSDISGQPEPALSRSISASRQSLTSESTGDGKRLRLRSPPETPSLWATGSGKGRRLPGYHPKTTPQSRRVPRQPSPRISSILSLLEDEEDELAAEGEKVDLERRKHGIRRNPSTPNGQINVLNNTASETPLETAKLSGEDTFDFEHDQDPLLGWNGEEEMDELDLIGVPDVSPSGAATQPVDIPTSSTKTQRRLQESQGSTSRKGKSSAILTNQHHAPSQRSGSEDLDFSSPQRSSRVQMRGDTIQGKSTTQSAPQADLHASSPNRDNNQRARKTLSAKQDGRPIVDIRMAGKTEVLPPIARVSSRPLCKTPAAKGSAATSTPESRVASYVRFSSGVPRQRKKRRMLLLQP</sequence>
<dbReference type="Pfam" id="PF10384">
    <property type="entry name" value="Scm3"/>
    <property type="match status" value="1"/>
</dbReference>
<dbReference type="Gene3D" id="1.10.20.10">
    <property type="entry name" value="Histone, subunit A"/>
    <property type="match status" value="1"/>
</dbReference>
<feature type="region of interest" description="Disordered" evidence="1">
    <location>
        <begin position="141"/>
        <end position="187"/>
    </location>
</feature>
<proteinExistence type="predicted"/>
<feature type="compositionally biased region" description="Polar residues" evidence="1">
    <location>
        <begin position="464"/>
        <end position="477"/>
    </location>
</feature>
<dbReference type="GO" id="GO:0005634">
    <property type="term" value="C:nucleus"/>
    <property type="evidence" value="ECO:0007669"/>
    <property type="project" value="InterPro"/>
</dbReference>
<feature type="compositionally biased region" description="Polar residues" evidence="1">
    <location>
        <begin position="501"/>
        <end position="510"/>
    </location>
</feature>
<organism evidence="2 3">
    <name type="scientific">Tothia fuscella</name>
    <dbReference type="NCBI Taxonomy" id="1048955"/>
    <lineage>
        <taxon>Eukaryota</taxon>
        <taxon>Fungi</taxon>
        <taxon>Dikarya</taxon>
        <taxon>Ascomycota</taxon>
        <taxon>Pezizomycotina</taxon>
        <taxon>Dothideomycetes</taxon>
        <taxon>Pleosporomycetidae</taxon>
        <taxon>Venturiales</taxon>
        <taxon>Cylindrosympodiaceae</taxon>
        <taxon>Tothia</taxon>
    </lineage>
</organism>
<dbReference type="PANTHER" id="PTHR15992">
    <property type="entry name" value="HOLLIDAY JUNCTION RECOGNITION PROTEIN"/>
    <property type="match status" value="1"/>
</dbReference>